<evidence type="ECO:0000256" key="1">
    <source>
        <dbReference type="ARBA" id="ARBA00004651"/>
    </source>
</evidence>
<keyword evidence="6" id="KW-0653">Protein transport</keyword>
<keyword evidence="4 9" id="KW-0812">Transmembrane</keyword>
<dbReference type="GO" id="GO:0005886">
    <property type="term" value="C:plasma membrane"/>
    <property type="evidence" value="ECO:0007669"/>
    <property type="project" value="UniProtKB-SubCell"/>
</dbReference>
<feature type="transmembrane region" description="Helical" evidence="10">
    <location>
        <begin position="119"/>
        <end position="144"/>
    </location>
</feature>
<comment type="similarity">
    <text evidence="9">Belongs to the major facilitator superfamily. Proton-dependent oligopeptide transporter (POT/PTR) (TC 2.A.17) family.</text>
</comment>
<evidence type="ECO:0000256" key="4">
    <source>
        <dbReference type="ARBA" id="ARBA00022692"/>
    </source>
</evidence>
<organism evidence="12 13">
    <name type="scientific">Klebsiella pneumoniae</name>
    <dbReference type="NCBI Taxonomy" id="573"/>
    <lineage>
        <taxon>Bacteria</taxon>
        <taxon>Pseudomonadati</taxon>
        <taxon>Pseudomonadota</taxon>
        <taxon>Gammaproteobacteria</taxon>
        <taxon>Enterobacterales</taxon>
        <taxon>Enterobacteriaceae</taxon>
        <taxon>Klebsiella/Raoultella group</taxon>
        <taxon>Klebsiella</taxon>
        <taxon>Klebsiella pneumoniae complex</taxon>
    </lineage>
</organism>
<evidence type="ECO:0000313" key="13">
    <source>
        <dbReference type="Proteomes" id="UP000255099"/>
    </source>
</evidence>
<dbReference type="InterPro" id="IPR036259">
    <property type="entry name" value="MFS_trans_sf"/>
</dbReference>
<comment type="subcellular location">
    <subcellularLocation>
        <location evidence="1">Cell membrane</location>
        <topology evidence="1">Multi-pass membrane protein</topology>
    </subcellularLocation>
    <subcellularLocation>
        <location evidence="9">Membrane</location>
        <topology evidence="9">Multi-pass membrane protein</topology>
    </subcellularLocation>
</comment>
<evidence type="ECO:0000256" key="9">
    <source>
        <dbReference type="RuleBase" id="RU003755"/>
    </source>
</evidence>
<evidence type="ECO:0000256" key="10">
    <source>
        <dbReference type="SAM" id="Phobius"/>
    </source>
</evidence>
<evidence type="ECO:0000256" key="8">
    <source>
        <dbReference type="ARBA" id="ARBA00023136"/>
    </source>
</evidence>
<dbReference type="EMBL" id="UGLB01000003">
    <property type="protein sequence ID" value="STT46609.1"/>
    <property type="molecule type" value="Genomic_DNA"/>
</dbReference>
<evidence type="ECO:0000259" key="11">
    <source>
        <dbReference type="PROSITE" id="PS50850"/>
    </source>
</evidence>
<keyword evidence="2 9" id="KW-0813">Transport</keyword>
<keyword evidence="7 10" id="KW-1133">Transmembrane helix</keyword>
<evidence type="ECO:0000256" key="6">
    <source>
        <dbReference type="ARBA" id="ARBA00022927"/>
    </source>
</evidence>
<dbReference type="PANTHER" id="PTHR23517">
    <property type="entry name" value="RESISTANCE PROTEIN MDTM, PUTATIVE-RELATED-RELATED"/>
    <property type="match status" value="1"/>
</dbReference>
<dbReference type="Gene3D" id="1.20.1250.20">
    <property type="entry name" value="MFS general substrate transporter like domains"/>
    <property type="match status" value="1"/>
</dbReference>
<evidence type="ECO:0000256" key="7">
    <source>
        <dbReference type="ARBA" id="ARBA00022989"/>
    </source>
</evidence>
<dbReference type="PROSITE" id="PS50850">
    <property type="entry name" value="MFS"/>
    <property type="match status" value="1"/>
</dbReference>
<dbReference type="PROSITE" id="PS01023">
    <property type="entry name" value="PTR2_2"/>
    <property type="match status" value="1"/>
</dbReference>
<feature type="transmembrane region" description="Helical" evidence="10">
    <location>
        <begin position="62"/>
        <end position="83"/>
    </location>
</feature>
<feature type="domain" description="Major facilitator superfamily (MFS) profile" evidence="11">
    <location>
        <begin position="19"/>
        <end position="196"/>
    </location>
</feature>
<dbReference type="AlphaFoldDB" id="A0A377VWG5"/>
<gene>
    <name evidence="12" type="primary">dtpT_1</name>
    <name evidence="12" type="ORF">NCTC9637_01488</name>
</gene>
<feature type="transmembrane region" description="Helical" evidence="10">
    <location>
        <begin position="156"/>
        <end position="177"/>
    </location>
</feature>
<keyword evidence="8 10" id="KW-0472">Membrane</keyword>
<dbReference type="GO" id="GO:0006857">
    <property type="term" value="P:oligopeptide transport"/>
    <property type="evidence" value="ECO:0007669"/>
    <property type="project" value="InterPro"/>
</dbReference>
<accession>A0A377VWG5</accession>
<dbReference type="InterPro" id="IPR000109">
    <property type="entry name" value="POT_fam"/>
</dbReference>
<dbReference type="Pfam" id="PF00854">
    <property type="entry name" value="PTR2"/>
    <property type="match status" value="1"/>
</dbReference>
<proteinExistence type="inferred from homology"/>
<evidence type="ECO:0000313" key="12">
    <source>
        <dbReference type="EMBL" id="STT46609.1"/>
    </source>
</evidence>
<keyword evidence="5" id="KW-0571">Peptide transport</keyword>
<feature type="transmembrane region" description="Helical" evidence="10">
    <location>
        <begin position="92"/>
        <end position="113"/>
    </location>
</feature>
<dbReference type="InterPro" id="IPR018456">
    <property type="entry name" value="PTR2_symporter_CS"/>
</dbReference>
<evidence type="ECO:0000256" key="2">
    <source>
        <dbReference type="ARBA" id="ARBA00022448"/>
    </source>
</evidence>
<dbReference type="InterPro" id="IPR005279">
    <property type="entry name" value="Dipep/tripep_permease"/>
</dbReference>
<dbReference type="PANTHER" id="PTHR23517:SF15">
    <property type="entry name" value="PROTON-DEPENDENT OLIGOPEPTIDE FAMILY TRANSPORT PROTEIN"/>
    <property type="match status" value="1"/>
</dbReference>
<dbReference type="InterPro" id="IPR020846">
    <property type="entry name" value="MFS_dom"/>
</dbReference>
<evidence type="ECO:0000256" key="5">
    <source>
        <dbReference type="ARBA" id="ARBA00022856"/>
    </source>
</evidence>
<dbReference type="SUPFAM" id="SSF103473">
    <property type="entry name" value="MFS general substrate transporter"/>
    <property type="match status" value="1"/>
</dbReference>
<dbReference type="PROSITE" id="PS01022">
    <property type="entry name" value="PTR2_1"/>
    <property type="match status" value="1"/>
</dbReference>
<dbReference type="NCBIfam" id="TIGR00924">
    <property type="entry name" value="yjdL_sub1_fam"/>
    <property type="match status" value="1"/>
</dbReference>
<sequence>MHSSVNKNESRTFFGHPYPLGSLFFTEMWERFSFYGIRPLLILFMAATVYDGGMGLARENASAIVGIFAGSMYLAALPGGWLADNWLGQQRAVWYGSILIALGHLSIALSAWLGNDLFFIGLMFIVLGSGLFKTCISVMVGTLYKKGDARRDGGFSLFYMGINIGSFIAPLISGWLINRMAGTGASASGGSGCWWR</sequence>
<name>A0A377VWG5_KLEPN</name>
<reference evidence="12 13" key="1">
    <citation type="submission" date="2018-06" db="EMBL/GenBank/DDBJ databases">
        <authorList>
            <consortium name="Pathogen Informatics"/>
            <person name="Doyle S."/>
        </authorList>
    </citation>
    <scope>NUCLEOTIDE SEQUENCE [LARGE SCALE GENOMIC DNA]</scope>
    <source>
        <strain evidence="12 13">NCTC9637</strain>
    </source>
</reference>
<dbReference type="InterPro" id="IPR050171">
    <property type="entry name" value="MFS_Transporters"/>
</dbReference>
<dbReference type="Proteomes" id="UP000255099">
    <property type="component" value="Unassembled WGS sequence"/>
</dbReference>
<dbReference type="GO" id="GO:1904680">
    <property type="term" value="F:peptide transmembrane transporter activity"/>
    <property type="evidence" value="ECO:0007669"/>
    <property type="project" value="InterPro"/>
</dbReference>
<keyword evidence="3" id="KW-1003">Cell membrane</keyword>
<feature type="transmembrane region" description="Helical" evidence="10">
    <location>
        <begin position="32"/>
        <end position="50"/>
    </location>
</feature>
<evidence type="ECO:0000256" key="3">
    <source>
        <dbReference type="ARBA" id="ARBA00022475"/>
    </source>
</evidence>
<protein>
    <submittedName>
        <fullName evidence="12">Di-/tripeptide transporter</fullName>
    </submittedName>
</protein>
<dbReference type="GO" id="GO:0015031">
    <property type="term" value="P:protein transport"/>
    <property type="evidence" value="ECO:0007669"/>
    <property type="project" value="UniProtKB-KW"/>
</dbReference>